<dbReference type="InterPro" id="IPR014721">
    <property type="entry name" value="Ribsml_uS5_D2-typ_fold_subgr"/>
</dbReference>
<dbReference type="SUPFAM" id="SSF54768">
    <property type="entry name" value="dsRNA-binding domain-like"/>
    <property type="match status" value="1"/>
</dbReference>
<dbReference type="EnsemblMetazoa" id="XM_006567834">
    <property type="protein sequence ID" value="XP_006567897"/>
    <property type="gene ID" value="LOC411103"/>
</dbReference>
<dbReference type="GO" id="GO:0005840">
    <property type="term" value="C:ribosome"/>
    <property type="evidence" value="ECO:0007669"/>
    <property type="project" value="UniProtKB-KW"/>
</dbReference>
<keyword evidence="9" id="KW-1133">Transmembrane helix</keyword>
<feature type="transmembrane region" description="Helical" evidence="9">
    <location>
        <begin position="31"/>
        <end position="54"/>
    </location>
</feature>
<evidence type="ECO:0000259" key="10">
    <source>
        <dbReference type="Pfam" id="PF00333"/>
    </source>
</evidence>
<dbReference type="OrthoDB" id="309483at2759"/>
<proteinExistence type="inferred from homology"/>
<dbReference type="Pfam" id="PF00333">
    <property type="entry name" value="Ribosomal_S5"/>
    <property type="match status" value="1"/>
</dbReference>
<accession>A0A7M7GVC3</accession>
<evidence type="ECO:0000256" key="1">
    <source>
        <dbReference type="ARBA" id="ARBA00004173"/>
    </source>
</evidence>
<evidence type="ECO:0000313" key="13">
    <source>
        <dbReference type="EnsemblMetazoa" id="XP_006567897"/>
    </source>
</evidence>
<name>A0A7M7GVC3_APIME</name>
<feature type="compositionally biased region" description="Gly residues" evidence="8">
    <location>
        <begin position="169"/>
        <end position="178"/>
    </location>
</feature>
<dbReference type="InterPro" id="IPR000851">
    <property type="entry name" value="Ribosomal_uS5"/>
</dbReference>
<evidence type="ECO:0000256" key="3">
    <source>
        <dbReference type="ARBA" id="ARBA00022980"/>
    </source>
</evidence>
<feature type="domain" description="Small ribosomal subunit protein uS5 C-terminal" evidence="11">
    <location>
        <begin position="270"/>
        <end position="338"/>
    </location>
</feature>
<dbReference type="Pfam" id="PF21251">
    <property type="entry name" value="Ribosomal_uS5m_N"/>
    <property type="match status" value="1"/>
</dbReference>
<dbReference type="InterPro" id="IPR020568">
    <property type="entry name" value="Ribosomal_Su5_D2-typ_SF"/>
</dbReference>
<dbReference type="GO" id="GO:0006412">
    <property type="term" value="P:translation"/>
    <property type="evidence" value="ECO:0007669"/>
    <property type="project" value="InterPro"/>
</dbReference>
<keyword evidence="5" id="KW-0687">Ribonucleoprotein</keyword>
<evidence type="ECO:0000259" key="11">
    <source>
        <dbReference type="Pfam" id="PF03719"/>
    </source>
</evidence>
<keyword evidence="4" id="KW-0496">Mitochondrion</keyword>
<dbReference type="GO" id="GO:0003735">
    <property type="term" value="F:structural constituent of ribosome"/>
    <property type="evidence" value="ECO:0007669"/>
    <property type="project" value="InterPro"/>
</dbReference>
<organism evidence="13">
    <name type="scientific">Apis mellifera</name>
    <name type="common">Honeybee</name>
    <dbReference type="NCBI Taxonomy" id="7460"/>
    <lineage>
        <taxon>Eukaryota</taxon>
        <taxon>Metazoa</taxon>
        <taxon>Ecdysozoa</taxon>
        <taxon>Arthropoda</taxon>
        <taxon>Hexapoda</taxon>
        <taxon>Insecta</taxon>
        <taxon>Pterygota</taxon>
        <taxon>Neoptera</taxon>
        <taxon>Endopterygota</taxon>
        <taxon>Hymenoptera</taxon>
        <taxon>Apocrita</taxon>
        <taxon>Aculeata</taxon>
        <taxon>Apoidea</taxon>
        <taxon>Anthophila</taxon>
        <taxon>Apidae</taxon>
        <taxon>Apis</taxon>
    </lineage>
</organism>
<evidence type="ECO:0000256" key="2">
    <source>
        <dbReference type="ARBA" id="ARBA00008945"/>
    </source>
</evidence>
<reference evidence="13" key="1">
    <citation type="submission" date="2021-01" db="UniProtKB">
        <authorList>
            <consortium name="EnsemblMetazoa"/>
        </authorList>
    </citation>
    <scope>IDENTIFICATION</scope>
    <source>
        <strain evidence="13">DH4</strain>
    </source>
</reference>
<evidence type="ECO:0000256" key="4">
    <source>
        <dbReference type="ARBA" id="ARBA00023128"/>
    </source>
</evidence>
<dbReference type="InterPro" id="IPR013810">
    <property type="entry name" value="Ribosomal_uS5_N"/>
</dbReference>
<dbReference type="Gene3D" id="3.30.230.10">
    <property type="match status" value="1"/>
</dbReference>
<accession>A0A8B6Z4I8</accession>
<gene>
    <name evidence="13" type="primary">411103</name>
    <name evidence="15" type="synonym">LOC411103</name>
</gene>
<dbReference type="PANTHER" id="PTHR48277">
    <property type="entry name" value="MITOCHONDRIAL RIBOSOMAL PROTEIN S5"/>
    <property type="match status" value="1"/>
</dbReference>
<evidence type="ECO:0000256" key="6">
    <source>
        <dbReference type="ARBA" id="ARBA00039335"/>
    </source>
</evidence>
<dbReference type="SUPFAM" id="SSF54211">
    <property type="entry name" value="Ribosomal protein S5 domain 2-like"/>
    <property type="match status" value="1"/>
</dbReference>
<evidence type="ECO:0000256" key="9">
    <source>
        <dbReference type="SAM" id="Phobius"/>
    </source>
</evidence>
<dbReference type="Pfam" id="PF03719">
    <property type="entry name" value="Ribosomal_S5_C"/>
    <property type="match status" value="1"/>
</dbReference>
<dbReference type="Proteomes" id="UP000005203">
    <property type="component" value="Linkage group LG5"/>
</dbReference>
<evidence type="ECO:0000259" key="12">
    <source>
        <dbReference type="Pfam" id="PF21251"/>
    </source>
</evidence>
<reference evidence="15" key="2">
    <citation type="submission" date="2025-04" db="UniProtKB">
        <authorList>
            <consortium name="RefSeq"/>
        </authorList>
    </citation>
    <scope>IDENTIFICATION</scope>
    <source>
        <strain evidence="15">DH4</strain>
        <tissue evidence="15">Whole body</tissue>
    </source>
</reference>
<protein>
    <recommendedName>
        <fullName evidence="6">Small ribosomal subunit protein uS5m</fullName>
    </recommendedName>
    <alternativeName>
        <fullName evidence="7">28S ribosomal protein S5, mitochondrial</fullName>
    </alternativeName>
</protein>
<evidence type="ECO:0000313" key="15">
    <source>
        <dbReference type="RefSeq" id="XP_006567897.1"/>
    </source>
</evidence>
<dbReference type="Gene3D" id="3.30.160.20">
    <property type="match status" value="1"/>
</dbReference>
<evidence type="ECO:0000256" key="8">
    <source>
        <dbReference type="SAM" id="MobiDB-lite"/>
    </source>
</evidence>
<keyword evidence="3 15" id="KW-0689">Ribosomal protein</keyword>
<dbReference type="InterPro" id="IPR005324">
    <property type="entry name" value="Ribosomal_uS5_C"/>
</dbReference>
<evidence type="ECO:0000313" key="14">
    <source>
        <dbReference type="Proteomes" id="UP000005203"/>
    </source>
</evidence>
<keyword evidence="9" id="KW-0472">Membrane</keyword>
<comment type="similarity">
    <text evidence="2">Belongs to the universal ribosomal protein uS5 family.</text>
</comment>
<dbReference type="AlphaFoldDB" id="A0A7M7GVC3"/>
<feature type="domain" description="Small ribosomal subunit protein uS5m N-terminal" evidence="12">
    <location>
        <begin position="66"/>
        <end position="182"/>
    </location>
</feature>
<dbReference type="KEGG" id="ame:411103"/>
<evidence type="ECO:0000256" key="5">
    <source>
        <dbReference type="ARBA" id="ARBA00023274"/>
    </source>
</evidence>
<dbReference type="RefSeq" id="XP_006567897.1">
    <property type="nucleotide sequence ID" value="XM_006567834.2"/>
</dbReference>
<dbReference type="GO" id="GO:0005739">
    <property type="term" value="C:mitochondrion"/>
    <property type="evidence" value="ECO:0007669"/>
    <property type="project" value="UniProtKB-SubCell"/>
</dbReference>
<keyword evidence="9" id="KW-0812">Transmembrane</keyword>
<dbReference type="FunFam" id="3.30.230.10:FF:000002">
    <property type="entry name" value="30S ribosomal protein S5"/>
    <property type="match status" value="1"/>
</dbReference>
<feature type="domain" description="S5 DRBM" evidence="10">
    <location>
        <begin position="192"/>
        <end position="256"/>
    </location>
</feature>
<dbReference type="GO" id="GO:1990904">
    <property type="term" value="C:ribonucleoprotein complex"/>
    <property type="evidence" value="ECO:0007669"/>
    <property type="project" value="UniProtKB-KW"/>
</dbReference>
<feature type="region of interest" description="Disordered" evidence="8">
    <location>
        <begin position="164"/>
        <end position="184"/>
    </location>
</feature>
<dbReference type="GO" id="GO:0003723">
    <property type="term" value="F:RNA binding"/>
    <property type="evidence" value="ECO:0007669"/>
    <property type="project" value="InterPro"/>
</dbReference>
<sequence>MVVSRKIFSKNIFYKTIIHDYTFCLYNLKKIFLFLYIVLFVLDLKTISGNLLLLQNVSLKSTRNASFLNKRSASELWKSVISVSNAGKRRGRGRTASKAKDLNKTQKIGFGKIPIIFPGFNSNIILGDTTLQQRPFTEQEKLNYIQEQETKNLISTTKRNKLHPLLRGWSGGQPGGRRLGPPSSDESFKGFETWILYCNHTSIMTSNMGRTKRCRLLVITGNRKGLAGFVMLSGSEFKSTVNAAKVKAGQRLIYVERHNDHTVLHDFFSQFGNTKIFVEQRPKGHGLQCHRVIRTCCEAVGITDLFAKIEGSNNVSSIVKAFFIGLLQQKTYDQIVKEKGLHLVEMRKENNYFPTVLASPTVVRDSSEISPTETLDFKNYVMNGRIPLRKKVRLPFYTKLPSWLIHLRKQERHRDQDKVIIRLRAEYGDICSFLTEKYPEARPSKWRKHDKKKEETT</sequence>
<keyword evidence="14" id="KW-1185">Reference proteome</keyword>
<dbReference type="PANTHER" id="PTHR48277:SF1">
    <property type="entry name" value="MITOCHONDRIAL RIBOSOMAL PROTEIN S5"/>
    <property type="match status" value="1"/>
</dbReference>
<evidence type="ECO:0000256" key="7">
    <source>
        <dbReference type="ARBA" id="ARBA00041606"/>
    </source>
</evidence>
<dbReference type="InterPro" id="IPR048584">
    <property type="entry name" value="Ribosomal_uS5m_N"/>
</dbReference>
<comment type="subcellular location">
    <subcellularLocation>
        <location evidence="1">Mitochondrion</location>
    </subcellularLocation>
</comment>